<dbReference type="GO" id="GO:0005737">
    <property type="term" value="C:cytoplasm"/>
    <property type="evidence" value="ECO:0007669"/>
    <property type="project" value="UniProtKB-SubCell"/>
</dbReference>
<dbReference type="HAMAP" id="MF_00050">
    <property type="entry name" value="EF_Ts"/>
    <property type="match status" value="1"/>
</dbReference>
<accession>A0A2H0QWT9</accession>
<evidence type="ECO:0000256" key="1">
    <source>
        <dbReference type="ARBA" id="ARBA00005532"/>
    </source>
</evidence>
<dbReference type="Gene3D" id="1.10.286.20">
    <property type="match status" value="1"/>
</dbReference>
<organism evidence="7 8">
    <name type="scientific">Candidatus Zambryskibacteria bacterium CG10_big_fil_rev_8_21_14_0_10_42_12</name>
    <dbReference type="NCBI Taxonomy" id="1975115"/>
    <lineage>
        <taxon>Bacteria</taxon>
        <taxon>Candidatus Zambryskiibacteriota</taxon>
    </lineage>
</organism>
<dbReference type="Pfam" id="PF00889">
    <property type="entry name" value="EF_TS"/>
    <property type="match status" value="1"/>
</dbReference>
<evidence type="ECO:0000256" key="4">
    <source>
        <dbReference type="ARBA" id="ARBA00022917"/>
    </source>
</evidence>
<evidence type="ECO:0000256" key="5">
    <source>
        <dbReference type="HAMAP-Rule" id="MF_00050"/>
    </source>
</evidence>
<dbReference type="SUPFAM" id="SSF46934">
    <property type="entry name" value="UBA-like"/>
    <property type="match status" value="1"/>
</dbReference>
<dbReference type="CDD" id="cd14275">
    <property type="entry name" value="UBA_EF-Ts"/>
    <property type="match status" value="1"/>
</dbReference>
<dbReference type="AlphaFoldDB" id="A0A2H0QWT9"/>
<dbReference type="Proteomes" id="UP000231333">
    <property type="component" value="Unassembled WGS sequence"/>
</dbReference>
<gene>
    <name evidence="5 7" type="primary">tsf</name>
    <name evidence="7" type="ORF">COV34_01590</name>
</gene>
<dbReference type="InterPro" id="IPR009060">
    <property type="entry name" value="UBA-like_sf"/>
</dbReference>
<dbReference type="Gene3D" id="1.10.8.10">
    <property type="entry name" value="DNA helicase RuvA subunit, C-terminal domain"/>
    <property type="match status" value="1"/>
</dbReference>
<dbReference type="FunFam" id="1.10.8.10:FF:000001">
    <property type="entry name" value="Elongation factor Ts"/>
    <property type="match status" value="1"/>
</dbReference>
<evidence type="ECO:0000256" key="2">
    <source>
        <dbReference type="ARBA" id="ARBA00016956"/>
    </source>
</evidence>
<dbReference type="InterPro" id="IPR014039">
    <property type="entry name" value="Transl_elong_EFTs/EF1B_dimer"/>
</dbReference>
<keyword evidence="4 5" id="KW-0648">Protein biosynthesis</keyword>
<dbReference type="GO" id="GO:0003746">
    <property type="term" value="F:translation elongation factor activity"/>
    <property type="evidence" value="ECO:0007669"/>
    <property type="project" value="UniProtKB-UniRule"/>
</dbReference>
<dbReference type="InterPro" id="IPR036402">
    <property type="entry name" value="EF-Ts_dimer_sf"/>
</dbReference>
<proteinExistence type="inferred from homology"/>
<evidence type="ECO:0000313" key="8">
    <source>
        <dbReference type="Proteomes" id="UP000231333"/>
    </source>
</evidence>
<dbReference type="EMBL" id="PCXL01000011">
    <property type="protein sequence ID" value="PIR38284.1"/>
    <property type="molecule type" value="Genomic_DNA"/>
</dbReference>
<comment type="function">
    <text evidence="5">Associates with the EF-Tu.GDP complex and induces the exchange of GDP to GTP. It remains bound to the aminoacyl-tRNA.EF-Tu.GTP complex up to the GTP hydrolysis stage on the ribosome.</text>
</comment>
<protein>
    <recommendedName>
        <fullName evidence="2 5">Elongation factor Ts</fullName>
        <shortName evidence="5">EF-Ts</shortName>
    </recommendedName>
</protein>
<reference evidence="7 8" key="1">
    <citation type="submission" date="2017-09" db="EMBL/GenBank/DDBJ databases">
        <title>Depth-based differentiation of microbial function through sediment-hosted aquifers and enrichment of novel symbionts in the deep terrestrial subsurface.</title>
        <authorList>
            <person name="Probst A.J."/>
            <person name="Ladd B."/>
            <person name="Jarett J.K."/>
            <person name="Geller-Mcgrath D.E."/>
            <person name="Sieber C.M."/>
            <person name="Emerson J.B."/>
            <person name="Anantharaman K."/>
            <person name="Thomas B.C."/>
            <person name="Malmstrom R."/>
            <person name="Stieglmeier M."/>
            <person name="Klingl A."/>
            <person name="Woyke T."/>
            <person name="Ryan C.M."/>
            <person name="Banfield J.F."/>
        </authorList>
    </citation>
    <scope>NUCLEOTIDE SEQUENCE [LARGE SCALE GENOMIC DNA]</scope>
    <source>
        <strain evidence="7">CG10_big_fil_rev_8_21_14_0_10_42_12</strain>
    </source>
</reference>
<evidence type="ECO:0000313" key="7">
    <source>
        <dbReference type="EMBL" id="PIR38284.1"/>
    </source>
</evidence>
<keyword evidence="3 5" id="KW-0251">Elongation factor</keyword>
<evidence type="ECO:0000259" key="6">
    <source>
        <dbReference type="Pfam" id="PF00889"/>
    </source>
</evidence>
<feature type="domain" description="Translation elongation factor EFTs/EF1B dimerisation" evidence="6">
    <location>
        <begin position="58"/>
        <end position="190"/>
    </location>
</feature>
<dbReference type="SUPFAM" id="SSF54713">
    <property type="entry name" value="Elongation factor Ts (EF-Ts), dimerisation domain"/>
    <property type="match status" value="1"/>
</dbReference>
<keyword evidence="5" id="KW-0963">Cytoplasm</keyword>
<evidence type="ECO:0000256" key="3">
    <source>
        <dbReference type="ARBA" id="ARBA00022768"/>
    </source>
</evidence>
<comment type="subcellular location">
    <subcellularLocation>
        <location evidence="5">Cytoplasm</location>
    </subcellularLocation>
</comment>
<feature type="region of interest" description="Involved in Mg(2+) ion dislocation from EF-Tu" evidence="5">
    <location>
        <begin position="81"/>
        <end position="84"/>
    </location>
</feature>
<sequence length="193" mass="21165">MAITTEDVKKLRDETGISIMQCKKALEEAGGDLEKARVILEKQSKAVASKKADRELGAGAVASYVHNTGTVGAMVLLLCETDFVARNEEFKALAYDIAMQVAATAPEFKSLDEIPEDAKEKAKEVFTEEVKDKPVDMQEKILAGKLDSYFKEKALLNQAFIKDPAVTISEMLERGTQKFGEKIDIGSFSRVAV</sequence>
<dbReference type="PANTHER" id="PTHR11741:SF0">
    <property type="entry name" value="ELONGATION FACTOR TS, MITOCHONDRIAL"/>
    <property type="match status" value="1"/>
</dbReference>
<dbReference type="InterPro" id="IPR001816">
    <property type="entry name" value="Transl_elong_EFTs/EF1B"/>
</dbReference>
<dbReference type="Gene3D" id="3.30.479.20">
    <property type="entry name" value="Elongation factor Ts, dimerisation domain"/>
    <property type="match status" value="1"/>
</dbReference>
<comment type="caution">
    <text evidence="7">The sequence shown here is derived from an EMBL/GenBank/DDBJ whole genome shotgun (WGS) entry which is preliminary data.</text>
</comment>
<comment type="similarity">
    <text evidence="1 5">Belongs to the EF-Ts family.</text>
</comment>
<dbReference type="PANTHER" id="PTHR11741">
    <property type="entry name" value="ELONGATION FACTOR TS"/>
    <property type="match status" value="1"/>
</dbReference>
<name>A0A2H0QWT9_9BACT</name>